<dbReference type="PANTHER" id="PTHR43130">
    <property type="entry name" value="ARAC-FAMILY TRANSCRIPTIONAL REGULATOR"/>
    <property type="match status" value="1"/>
</dbReference>
<dbReference type="InterPro" id="IPR052158">
    <property type="entry name" value="INH-QAR"/>
</dbReference>
<feature type="domain" description="HTH araC/xylS-type" evidence="4">
    <location>
        <begin position="212"/>
        <end position="310"/>
    </location>
</feature>
<comment type="caution">
    <text evidence="5">The sequence shown here is derived from an EMBL/GenBank/DDBJ whole genome shotgun (WGS) entry which is preliminary data.</text>
</comment>
<dbReference type="Proteomes" id="UP000006230">
    <property type="component" value="Unassembled WGS sequence"/>
</dbReference>
<sequence length="314" mass="34100">MNIGFFLVPGFALMSLSSAIEPLRAANHLAGKALYRLDYHAAAPGFVASSSGGGFHCTALSEAQPDLDLLFVVAGGDPIAEDDPKVASALRRLDRRGVMLGGISGGAAVLARAGLMEGRRFTLHWLHLEQLQEQQPGLLIERALYVIDRDRYSCAGGVASFDMMCAMVAAREGADFAAEVSNWFIHSRMRPAGEPQHLDPARRYNLSVPALELAVRLMTTHIADPLSAAQLAALSGCSARQLQRHFVQRFGLSTMAFYRNLRLDKAHEFLRHSALPMDEIAQLSGFSTVPHFSRCFAQRFGKPPAAARREAGTA</sequence>
<gene>
    <name evidence="5" type="ORF">R2601_00715</name>
</gene>
<reference evidence="5 6" key="1">
    <citation type="journal article" date="2010" name="J. Bacteriol.">
        <title>Genome sequences of Pelagibaca bermudensis HTCC2601T and Maritimibacter alkaliphilus HTCC2654T, the type strains of two marine Roseobacter genera.</title>
        <authorList>
            <person name="Thrash J.C."/>
            <person name="Cho J.C."/>
            <person name="Ferriera S."/>
            <person name="Johnson J."/>
            <person name="Vergin K.L."/>
            <person name="Giovannoni S.J."/>
        </authorList>
    </citation>
    <scope>NUCLEOTIDE SEQUENCE [LARGE SCALE GENOMIC DNA]</scope>
    <source>
        <strain evidence="6">DSM 26914 / JCM 13377 / KCTC 12554 / HTCC2601</strain>
    </source>
</reference>
<dbReference type="eggNOG" id="COG4977">
    <property type="taxonomic scope" value="Bacteria"/>
</dbReference>
<dbReference type="GO" id="GO:0003700">
    <property type="term" value="F:DNA-binding transcription factor activity"/>
    <property type="evidence" value="ECO:0007669"/>
    <property type="project" value="InterPro"/>
</dbReference>
<dbReference type="PANTHER" id="PTHR43130:SF3">
    <property type="entry name" value="HTH-TYPE TRANSCRIPTIONAL REGULATOR RV1931C"/>
    <property type="match status" value="1"/>
</dbReference>
<organism evidence="5 6">
    <name type="scientific">Salipiger bermudensis (strain DSM 26914 / JCM 13377 / KCTC 12554 / HTCC2601)</name>
    <name type="common">Pelagibaca bermudensis</name>
    <dbReference type="NCBI Taxonomy" id="314265"/>
    <lineage>
        <taxon>Bacteria</taxon>
        <taxon>Pseudomonadati</taxon>
        <taxon>Pseudomonadota</taxon>
        <taxon>Alphaproteobacteria</taxon>
        <taxon>Rhodobacterales</taxon>
        <taxon>Roseobacteraceae</taxon>
        <taxon>Salipiger</taxon>
    </lineage>
</organism>
<dbReference type="Pfam" id="PF12833">
    <property type="entry name" value="HTH_18"/>
    <property type="match status" value="1"/>
</dbReference>
<keyword evidence="6" id="KW-1185">Reference proteome</keyword>
<dbReference type="GO" id="GO:0043565">
    <property type="term" value="F:sequence-specific DNA binding"/>
    <property type="evidence" value="ECO:0007669"/>
    <property type="project" value="InterPro"/>
</dbReference>
<evidence type="ECO:0000256" key="2">
    <source>
        <dbReference type="ARBA" id="ARBA00023125"/>
    </source>
</evidence>
<protein>
    <submittedName>
        <fullName evidence="5">Transcription regulator</fullName>
    </submittedName>
</protein>
<dbReference type="Pfam" id="PF01965">
    <property type="entry name" value="DJ-1_PfpI"/>
    <property type="match status" value="1"/>
</dbReference>
<dbReference type="InterPro" id="IPR018060">
    <property type="entry name" value="HTH_AraC"/>
</dbReference>
<dbReference type="STRING" id="314265.R2601_00715"/>
<dbReference type="PROSITE" id="PS01124">
    <property type="entry name" value="HTH_ARAC_FAMILY_2"/>
    <property type="match status" value="1"/>
</dbReference>
<dbReference type="HOGENOM" id="CLU_000445_59_0_5"/>
<proteinExistence type="predicted"/>
<dbReference type="InterPro" id="IPR018062">
    <property type="entry name" value="HTH_AraC-typ_CS"/>
</dbReference>
<evidence type="ECO:0000313" key="6">
    <source>
        <dbReference type="Proteomes" id="UP000006230"/>
    </source>
</evidence>
<evidence type="ECO:0000256" key="3">
    <source>
        <dbReference type="ARBA" id="ARBA00023163"/>
    </source>
</evidence>
<dbReference type="InterPro" id="IPR009057">
    <property type="entry name" value="Homeodomain-like_sf"/>
</dbReference>
<dbReference type="EMBL" id="AATQ01000003">
    <property type="protein sequence ID" value="EAU47916.1"/>
    <property type="molecule type" value="Genomic_DNA"/>
</dbReference>
<keyword evidence="2" id="KW-0238">DNA-binding</keyword>
<dbReference type="CDD" id="cd03136">
    <property type="entry name" value="GATase1_AraC_ArgR_like"/>
    <property type="match status" value="1"/>
</dbReference>
<dbReference type="PROSITE" id="PS00041">
    <property type="entry name" value="HTH_ARAC_FAMILY_1"/>
    <property type="match status" value="1"/>
</dbReference>
<dbReference type="InterPro" id="IPR002818">
    <property type="entry name" value="DJ-1/PfpI"/>
</dbReference>
<evidence type="ECO:0000256" key="1">
    <source>
        <dbReference type="ARBA" id="ARBA00023015"/>
    </source>
</evidence>
<dbReference type="SUPFAM" id="SSF52317">
    <property type="entry name" value="Class I glutamine amidotransferase-like"/>
    <property type="match status" value="1"/>
</dbReference>
<keyword evidence="3" id="KW-0804">Transcription</keyword>
<evidence type="ECO:0000313" key="5">
    <source>
        <dbReference type="EMBL" id="EAU47916.1"/>
    </source>
</evidence>
<keyword evidence="1" id="KW-0805">Transcription regulation</keyword>
<dbReference type="InterPro" id="IPR029062">
    <property type="entry name" value="Class_I_gatase-like"/>
</dbReference>
<evidence type="ECO:0000259" key="4">
    <source>
        <dbReference type="PROSITE" id="PS01124"/>
    </source>
</evidence>
<dbReference type="AlphaFoldDB" id="Q0FV15"/>
<dbReference type="OrthoDB" id="9793400at2"/>
<dbReference type="Gene3D" id="1.10.10.60">
    <property type="entry name" value="Homeodomain-like"/>
    <property type="match status" value="1"/>
</dbReference>
<accession>Q0FV15</accession>
<dbReference type="RefSeq" id="WP_007803627.1">
    <property type="nucleotide sequence ID" value="NZ_DS022279.1"/>
</dbReference>
<dbReference type="SMART" id="SM00342">
    <property type="entry name" value="HTH_ARAC"/>
    <property type="match status" value="1"/>
</dbReference>
<dbReference type="SUPFAM" id="SSF46689">
    <property type="entry name" value="Homeodomain-like"/>
    <property type="match status" value="2"/>
</dbReference>
<dbReference type="Gene3D" id="3.40.50.880">
    <property type="match status" value="1"/>
</dbReference>
<name>Q0FV15_SALBH</name>